<feature type="region of interest" description="Disordered" evidence="1">
    <location>
        <begin position="1"/>
        <end position="63"/>
    </location>
</feature>
<evidence type="ECO:0000313" key="3">
    <source>
        <dbReference type="Proteomes" id="UP000775547"/>
    </source>
</evidence>
<evidence type="ECO:0000256" key="1">
    <source>
        <dbReference type="SAM" id="MobiDB-lite"/>
    </source>
</evidence>
<protein>
    <submittedName>
        <fullName evidence="2">Uncharacterized protein</fullName>
    </submittedName>
</protein>
<dbReference type="EMBL" id="JABCKV010001172">
    <property type="protein sequence ID" value="KAG5640121.1"/>
    <property type="molecule type" value="Genomic_DNA"/>
</dbReference>
<dbReference type="AlphaFoldDB" id="A0A9P7K6F7"/>
<keyword evidence="3" id="KW-1185">Reference proteome</keyword>
<dbReference type="Proteomes" id="UP000775547">
    <property type="component" value="Unassembled WGS sequence"/>
</dbReference>
<proteinExistence type="predicted"/>
<reference evidence="2" key="1">
    <citation type="submission" date="2020-07" db="EMBL/GenBank/DDBJ databases">
        <authorList>
            <person name="Nieuwenhuis M."/>
            <person name="Van De Peppel L.J.J."/>
        </authorList>
    </citation>
    <scope>NUCLEOTIDE SEQUENCE</scope>
    <source>
        <strain evidence="2">AP01</strain>
        <tissue evidence="2">Mycelium</tissue>
    </source>
</reference>
<gene>
    <name evidence="2" type="ORF">DXG03_001032</name>
</gene>
<organism evidence="2 3">
    <name type="scientific">Asterophora parasitica</name>
    <dbReference type="NCBI Taxonomy" id="117018"/>
    <lineage>
        <taxon>Eukaryota</taxon>
        <taxon>Fungi</taxon>
        <taxon>Dikarya</taxon>
        <taxon>Basidiomycota</taxon>
        <taxon>Agaricomycotina</taxon>
        <taxon>Agaricomycetes</taxon>
        <taxon>Agaricomycetidae</taxon>
        <taxon>Agaricales</taxon>
        <taxon>Tricholomatineae</taxon>
        <taxon>Lyophyllaceae</taxon>
        <taxon>Asterophora</taxon>
    </lineage>
</organism>
<accession>A0A9P7K6F7</accession>
<comment type="caution">
    <text evidence="2">The sequence shown here is derived from an EMBL/GenBank/DDBJ whole genome shotgun (WGS) entry which is preliminary data.</text>
</comment>
<feature type="non-terminal residue" evidence="2">
    <location>
        <position position="122"/>
    </location>
</feature>
<sequence>MTIANPGLYSASTHAYAPLTTTPGSTTPSVNPDPYPIPAQSLTTSRHLSPYAPTVPSSLHESSVPCSWLPDPLLTLIATATSTSPLSSPTPPKSALGIPAIHKVKGIQSKKKYKPVTQKVQS</sequence>
<feature type="compositionally biased region" description="Low complexity" evidence="1">
    <location>
        <begin position="20"/>
        <end position="29"/>
    </location>
</feature>
<name>A0A9P7K6F7_9AGAR</name>
<reference evidence="2" key="2">
    <citation type="submission" date="2021-10" db="EMBL/GenBank/DDBJ databases">
        <title>Phylogenomics reveals ancestral predisposition of the termite-cultivated fungus Termitomyces towards a domesticated lifestyle.</title>
        <authorList>
            <person name="Auxier B."/>
            <person name="Grum-Grzhimaylo A."/>
            <person name="Cardenas M.E."/>
            <person name="Lodge J.D."/>
            <person name="Laessoe T."/>
            <person name="Pedersen O."/>
            <person name="Smith M.E."/>
            <person name="Kuyper T.W."/>
            <person name="Franco-Molano E.A."/>
            <person name="Baroni T.J."/>
            <person name="Aanen D.K."/>
        </authorList>
    </citation>
    <scope>NUCLEOTIDE SEQUENCE</scope>
    <source>
        <strain evidence="2">AP01</strain>
        <tissue evidence="2">Mycelium</tissue>
    </source>
</reference>
<evidence type="ECO:0000313" key="2">
    <source>
        <dbReference type="EMBL" id="KAG5640121.1"/>
    </source>
</evidence>